<evidence type="ECO:0000313" key="2">
    <source>
        <dbReference type="EMBL" id="MAA15521.1"/>
    </source>
</evidence>
<reference evidence="2" key="1">
    <citation type="journal article" date="2017" name="Parasit. Vectors">
        <title>Sialotranscriptomics of Rhipicephalus zambeziensis reveals intricate expression profiles of secretory proteins and suggests tight temporal transcriptional regulation during blood-feeding.</title>
        <authorList>
            <person name="de Castro M.H."/>
            <person name="de Klerk D."/>
            <person name="Pienaar R."/>
            <person name="Rees D.J.G."/>
            <person name="Mans B.J."/>
        </authorList>
    </citation>
    <scope>NUCLEOTIDE SEQUENCE</scope>
    <source>
        <tissue evidence="2">Salivary glands</tissue>
    </source>
</reference>
<evidence type="ECO:0000256" key="1">
    <source>
        <dbReference type="SAM" id="SignalP"/>
    </source>
</evidence>
<proteinExistence type="predicted"/>
<sequence length="208" mass="22593">MGALVVALALFATYQLGSGESVFSKVTAARCYHTPDVDWSESVNAYLRKIPETMRMGYLDDSWLSGFSLDNPKLAGLASMWSFKPPYVFCATNLTIIEAAVFAEDPLRISVDWKSCAGSNGTLGSTVSASKLRLYFSVVSTTEGSHEIRLRAIKPDNLEDPKLFVTGTSHGMSAFVKAISVVGMPHLELAWNSYLRDDVPSLIDALAA</sequence>
<keyword evidence="1" id="KW-0732">Signal</keyword>
<protein>
    <submittedName>
        <fullName evidence="2">Metastriate one of each protein family</fullName>
    </submittedName>
</protein>
<feature type="signal peptide" evidence="1">
    <location>
        <begin position="1"/>
        <end position="19"/>
    </location>
</feature>
<feature type="chain" id="PRO_5012126680" evidence="1">
    <location>
        <begin position="20"/>
        <end position="208"/>
    </location>
</feature>
<organism evidence="2">
    <name type="scientific">Rhipicephalus zambeziensis</name>
    <dbReference type="NCBI Taxonomy" id="60191"/>
    <lineage>
        <taxon>Eukaryota</taxon>
        <taxon>Metazoa</taxon>
        <taxon>Ecdysozoa</taxon>
        <taxon>Arthropoda</taxon>
        <taxon>Chelicerata</taxon>
        <taxon>Arachnida</taxon>
        <taxon>Acari</taxon>
        <taxon>Parasitiformes</taxon>
        <taxon>Ixodida</taxon>
        <taxon>Ixodoidea</taxon>
        <taxon>Ixodidae</taxon>
        <taxon>Rhipicephalinae</taxon>
        <taxon>Rhipicephalus</taxon>
        <taxon>Rhipicephalus</taxon>
    </lineage>
</organism>
<accession>A0A224YLU3</accession>
<dbReference type="AlphaFoldDB" id="A0A224YLU3"/>
<name>A0A224YLU3_9ACAR</name>
<dbReference type="EMBL" id="GFPF01004375">
    <property type="protein sequence ID" value="MAA15521.1"/>
    <property type="molecule type" value="Transcribed_RNA"/>
</dbReference>